<evidence type="ECO:0000256" key="3">
    <source>
        <dbReference type="ARBA" id="ARBA00022737"/>
    </source>
</evidence>
<evidence type="ECO:0000259" key="9">
    <source>
        <dbReference type="Pfam" id="PF23598"/>
    </source>
</evidence>
<dbReference type="Pfam" id="PF23559">
    <property type="entry name" value="WHD_DRP"/>
    <property type="match status" value="1"/>
</dbReference>
<keyword evidence="6" id="KW-0067">ATP-binding</keyword>
<evidence type="ECO:0000256" key="5">
    <source>
        <dbReference type="ARBA" id="ARBA00022821"/>
    </source>
</evidence>
<dbReference type="Gene3D" id="3.40.50.300">
    <property type="entry name" value="P-loop containing nucleotide triphosphate hydrolases"/>
    <property type="match status" value="1"/>
</dbReference>
<keyword evidence="5" id="KW-0611">Plant defense</keyword>
<dbReference type="InterPro" id="IPR032675">
    <property type="entry name" value="LRR_dom_sf"/>
</dbReference>
<dbReference type="InterPro" id="IPR042197">
    <property type="entry name" value="Apaf_helical"/>
</dbReference>
<comment type="caution">
    <text evidence="10">The sequence shown here is derived from an EMBL/GenBank/DDBJ whole genome shotgun (WGS) entry which is preliminary data.</text>
</comment>
<sequence>MDVVQESSTFPSITKDAKVLLDMLLVKVNSVVITARAMNMHSELIELKRFVVRKRDATLSHEVAEMLKLACYDAERVIDKYEIWSLQNQLLPSSTSSKVRGLIFSGRLNPFAYRNRMCLEIRKLIKKLDKIGEKIELVGLDFTDNNIAQPRFASTHTTRFTYYSLVVGRDSTDNDIAQASFASIHTPVSLPCSGVVGRDIDRDTVIEALLKSGNEATLFVYPIVGVEGIGKTTLAKLVYNDPRIVSQFQLRLWVRVSRVFNVEEVLEQIVNSVREDLLCEKLDMNELKNLVHETFYGKNYLIVFDDVWNEDPMKWDELKKLLMVGACGSKILVTTRKKEVASIMGTVPAYCLKGLLREDSLTLFLNMAFELDQEVLYPQLVDIAQMIARNCEGNPLFLMIVGSSLRNKTKRREWNIVKNHSGWNSNQNDEISSALRVSYEQLSSNLKVCLAYCSIFPKGCVIEIDKLIQLWVAEGLISKSNESEDLEHVAIQHFRELLSRSFFQDVEEYRSVYTSICTMHDLVHDLALSAAGVEFCTVNSHIQNISDEVRHVAFSDYDLSGKELPTSLVSNQALRTISFSIDGLGPTSTMFVENCIARFMQLRVLNISDSCFGELPSSVGELKYLRYLDVSSNGSIKELPDSINKLLGLQTLRVSHCPQLEGLPKDIGNLISLRHLYITTKQACFPDKTIGCLSSLRSLCIHSCNNLVSLSEGLQHLTSLRTLAIIGCPRLTFFPSAMKHLTALENLLIIDCKELTLLEWQDIEGLRMLRSLVIGGLPELESKDVHCFGSLQMLVLAGLPGLVTLPRWLEGASATLQYLRVERCLNFAALPKWLENLTALEKLEISKCRKSFSLPEGMSCLTNLKVLKIDN</sequence>
<dbReference type="Proteomes" id="UP000824120">
    <property type="component" value="Chromosome 4"/>
</dbReference>
<dbReference type="OrthoDB" id="2018467at2759"/>
<dbReference type="FunFam" id="1.10.10.10:FF:000322">
    <property type="entry name" value="Probable disease resistance protein At1g63360"/>
    <property type="match status" value="1"/>
</dbReference>
<keyword evidence="4" id="KW-0547">Nucleotide-binding</keyword>
<evidence type="ECO:0000256" key="2">
    <source>
        <dbReference type="ARBA" id="ARBA00022614"/>
    </source>
</evidence>
<dbReference type="EMBL" id="JACXVP010000004">
    <property type="protein sequence ID" value="KAG5609334.1"/>
    <property type="molecule type" value="Genomic_DNA"/>
</dbReference>
<feature type="domain" description="Disease resistance R13L4/SHOC-2-like LRR" evidence="9">
    <location>
        <begin position="593"/>
        <end position="795"/>
    </location>
</feature>
<dbReference type="GO" id="GO:0006952">
    <property type="term" value="P:defense response"/>
    <property type="evidence" value="ECO:0007669"/>
    <property type="project" value="UniProtKB-KW"/>
</dbReference>
<evidence type="ECO:0000256" key="6">
    <source>
        <dbReference type="ARBA" id="ARBA00022840"/>
    </source>
</evidence>
<dbReference type="PRINTS" id="PR00364">
    <property type="entry name" value="DISEASERSIST"/>
</dbReference>
<evidence type="ECO:0000256" key="4">
    <source>
        <dbReference type="ARBA" id="ARBA00022741"/>
    </source>
</evidence>
<dbReference type="InterPro" id="IPR002182">
    <property type="entry name" value="NB-ARC"/>
</dbReference>
<reference evidence="10 11" key="1">
    <citation type="submission" date="2020-09" db="EMBL/GenBank/DDBJ databases">
        <title>De no assembly of potato wild relative species, Solanum commersonii.</title>
        <authorList>
            <person name="Cho K."/>
        </authorList>
    </citation>
    <scope>NUCLEOTIDE SEQUENCE [LARGE SCALE GENOMIC DNA]</scope>
    <source>
        <strain evidence="10">LZ3.2</strain>
        <tissue evidence="10">Leaf</tissue>
    </source>
</reference>
<dbReference type="Pfam" id="PF00931">
    <property type="entry name" value="NB-ARC"/>
    <property type="match status" value="1"/>
</dbReference>
<feature type="domain" description="NB-ARC" evidence="7">
    <location>
        <begin position="203"/>
        <end position="371"/>
    </location>
</feature>
<dbReference type="GO" id="GO:0005524">
    <property type="term" value="F:ATP binding"/>
    <property type="evidence" value="ECO:0007669"/>
    <property type="project" value="UniProtKB-KW"/>
</dbReference>
<dbReference type="InterPro" id="IPR027417">
    <property type="entry name" value="P-loop_NTPase"/>
</dbReference>
<evidence type="ECO:0000259" key="7">
    <source>
        <dbReference type="Pfam" id="PF00931"/>
    </source>
</evidence>
<dbReference type="PANTHER" id="PTHR36766:SF61">
    <property type="entry name" value="NB-ARC DOMAIN DISEASE RESISTANCE PROTEIN"/>
    <property type="match status" value="1"/>
</dbReference>
<gene>
    <name evidence="10" type="ORF">H5410_020615</name>
</gene>
<comment type="similarity">
    <text evidence="1">Belongs to the disease resistance NB-LRR family.</text>
</comment>
<dbReference type="InterPro" id="IPR058922">
    <property type="entry name" value="WHD_DRP"/>
</dbReference>
<dbReference type="Gene3D" id="1.10.8.430">
    <property type="entry name" value="Helical domain of apoptotic protease-activating factors"/>
    <property type="match status" value="1"/>
</dbReference>
<dbReference type="SUPFAM" id="SSF52540">
    <property type="entry name" value="P-loop containing nucleoside triphosphate hydrolases"/>
    <property type="match status" value="1"/>
</dbReference>
<keyword evidence="11" id="KW-1185">Reference proteome</keyword>
<name>A0A9J5ZER9_SOLCO</name>
<keyword evidence="3" id="KW-0677">Repeat</keyword>
<evidence type="ECO:0000313" key="10">
    <source>
        <dbReference type="EMBL" id="KAG5609334.1"/>
    </source>
</evidence>
<dbReference type="AlphaFoldDB" id="A0A9J5ZER9"/>
<dbReference type="InterPro" id="IPR055414">
    <property type="entry name" value="LRR_R13L4/SHOC2-like"/>
</dbReference>
<protein>
    <recommendedName>
        <fullName evidence="12">NB-ARC domain-containing protein</fullName>
    </recommendedName>
</protein>
<dbReference type="PANTHER" id="PTHR36766">
    <property type="entry name" value="PLANT BROAD-SPECTRUM MILDEW RESISTANCE PROTEIN RPW8"/>
    <property type="match status" value="1"/>
</dbReference>
<dbReference type="SUPFAM" id="SSF52058">
    <property type="entry name" value="L domain-like"/>
    <property type="match status" value="1"/>
</dbReference>
<evidence type="ECO:0000313" key="11">
    <source>
        <dbReference type="Proteomes" id="UP000824120"/>
    </source>
</evidence>
<evidence type="ECO:0008006" key="12">
    <source>
        <dbReference type="Google" id="ProtNLM"/>
    </source>
</evidence>
<feature type="domain" description="Disease resistance protein winged helix" evidence="8">
    <location>
        <begin position="455"/>
        <end position="527"/>
    </location>
</feature>
<evidence type="ECO:0000259" key="8">
    <source>
        <dbReference type="Pfam" id="PF23559"/>
    </source>
</evidence>
<evidence type="ECO:0000256" key="1">
    <source>
        <dbReference type="ARBA" id="ARBA00008894"/>
    </source>
</evidence>
<keyword evidence="2" id="KW-0433">Leucine-rich repeat</keyword>
<dbReference type="Gene3D" id="3.80.10.10">
    <property type="entry name" value="Ribonuclease Inhibitor"/>
    <property type="match status" value="2"/>
</dbReference>
<proteinExistence type="inferred from homology"/>
<dbReference type="Gene3D" id="1.10.10.10">
    <property type="entry name" value="Winged helix-like DNA-binding domain superfamily/Winged helix DNA-binding domain"/>
    <property type="match status" value="1"/>
</dbReference>
<organism evidence="10 11">
    <name type="scientific">Solanum commersonii</name>
    <name type="common">Commerson's wild potato</name>
    <name type="synonym">Commerson's nightshade</name>
    <dbReference type="NCBI Taxonomy" id="4109"/>
    <lineage>
        <taxon>Eukaryota</taxon>
        <taxon>Viridiplantae</taxon>
        <taxon>Streptophyta</taxon>
        <taxon>Embryophyta</taxon>
        <taxon>Tracheophyta</taxon>
        <taxon>Spermatophyta</taxon>
        <taxon>Magnoliopsida</taxon>
        <taxon>eudicotyledons</taxon>
        <taxon>Gunneridae</taxon>
        <taxon>Pentapetalae</taxon>
        <taxon>asterids</taxon>
        <taxon>lamiids</taxon>
        <taxon>Solanales</taxon>
        <taxon>Solanaceae</taxon>
        <taxon>Solanoideae</taxon>
        <taxon>Solaneae</taxon>
        <taxon>Solanum</taxon>
    </lineage>
</organism>
<dbReference type="InterPro" id="IPR036388">
    <property type="entry name" value="WH-like_DNA-bd_sf"/>
</dbReference>
<dbReference type="Pfam" id="PF23598">
    <property type="entry name" value="LRR_14"/>
    <property type="match status" value="1"/>
</dbReference>
<dbReference type="GO" id="GO:0043531">
    <property type="term" value="F:ADP binding"/>
    <property type="evidence" value="ECO:0007669"/>
    <property type="project" value="InterPro"/>
</dbReference>
<accession>A0A9J5ZER9</accession>